<protein>
    <submittedName>
        <fullName evidence="1">Unnamed protein product</fullName>
    </submittedName>
</protein>
<accession>A0ACB5UB56</accession>
<evidence type="ECO:0000313" key="2">
    <source>
        <dbReference type="Proteomes" id="UP001165064"/>
    </source>
</evidence>
<dbReference type="Proteomes" id="UP001165064">
    <property type="component" value="Unassembled WGS sequence"/>
</dbReference>
<evidence type="ECO:0000313" key="1">
    <source>
        <dbReference type="EMBL" id="GMF06297.1"/>
    </source>
</evidence>
<name>A0ACB5UB56_AMBMO</name>
<sequence>MSDTDEKNHSTTEVVDVHPVTSIRKDQIGNPMEIITSVISPSGKEIPVTGDVDEAMKLAADQESFEATEEDMQKCFNHGTEDRFGYDW</sequence>
<reference evidence="1" key="1">
    <citation type="submission" date="2023-04" db="EMBL/GenBank/DDBJ databases">
        <title>Ambrosiozyma monospora NBRC 10751.</title>
        <authorList>
            <person name="Ichikawa N."/>
            <person name="Sato H."/>
            <person name="Tonouchi N."/>
        </authorList>
    </citation>
    <scope>NUCLEOTIDE SEQUENCE</scope>
    <source>
        <strain evidence="1">NBRC 10751</strain>
    </source>
</reference>
<gene>
    <name evidence="1" type="ORF">Amon02_001263700</name>
</gene>
<keyword evidence="2" id="KW-1185">Reference proteome</keyword>
<dbReference type="EMBL" id="BSXS01015026">
    <property type="protein sequence ID" value="GMF06297.1"/>
    <property type="molecule type" value="Genomic_DNA"/>
</dbReference>
<proteinExistence type="predicted"/>
<comment type="caution">
    <text evidence="1">The sequence shown here is derived from an EMBL/GenBank/DDBJ whole genome shotgun (WGS) entry which is preliminary data.</text>
</comment>
<organism evidence="1 2">
    <name type="scientific">Ambrosiozyma monospora</name>
    <name type="common">Yeast</name>
    <name type="synonym">Endomycopsis monosporus</name>
    <dbReference type="NCBI Taxonomy" id="43982"/>
    <lineage>
        <taxon>Eukaryota</taxon>
        <taxon>Fungi</taxon>
        <taxon>Dikarya</taxon>
        <taxon>Ascomycota</taxon>
        <taxon>Saccharomycotina</taxon>
        <taxon>Pichiomycetes</taxon>
        <taxon>Pichiales</taxon>
        <taxon>Pichiaceae</taxon>
        <taxon>Ambrosiozyma</taxon>
    </lineage>
</organism>